<evidence type="ECO:0000256" key="3">
    <source>
        <dbReference type="ARBA" id="ARBA00013079"/>
    </source>
</evidence>
<dbReference type="InterPro" id="IPR042262">
    <property type="entry name" value="CN_hydtase_beta_C"/>
</dbReference>
<evidence type="ECO:0000313" key="9">
    <source>
        <dbReference type="EMBL" id="CUS55345.1"/>
    </source>
</evidence>
<evidence type="ECO:0000256" key="1">
    <source>
        <dbReference type="ARBA" id="ARBA00004042"/>
    </source>
</evidence>
<feature type="compositionally biased region" description="Gly residues" evidence="6">
    <location>
        <begin position="1"/>
        <end position="12"/>
    </location>
</feature>
<dbReference type="GO" id="GO:0018822">
    <property type="term" value="F:nitrile hydratase activity"/>
    <property type="evidence" value="ECO:0007669"/>
    <property type="project" value="UniProtKB-EC"/>
</dbReference>
<feature type="domain" description="Nitrile hydratase beta subunit" evidence="7">
    <location>
        <begin position="126"/>
        <end position="219"/>
    </location>
</feature>
<name>A0A160TVG7_9ZZZZ</name>
<protein>
    <recommendedName>
        <fullName evidence="3">nitrile hydratase</fullName>
        <ecNumber evidence="3">4.2.1.84</ecNumber>
    </recommendedName>
</protein>
<dbReference type="Pfam" id="PF02211">
    <property type="entry name" value="NHase_beta_C"/>
    <property type="match status" value="1"/>
</dbReference>
<evidence type="ECO:0000256" key="5">
    <source>
        <dbReference type="ARBA" id="ARBA00044877"/>
    </source>
</evidence>
<reference evidence="9" key="1">
    <citation type="submission" date="2015-10" db="EMBL/GenBank/DDBJ databases">
        <authorList>
            <person name="Gilbert D.G."/>
        </authorList>
    </citation>
    <scope>NUCLEOTIDE SEQUENCE</scope>
</reference>
<evidence type="ECO:0000256" key="2">
    <source>
        <dbReference type="ARBA" id="ARBA00009098"/>
    </source>
</evidence>
<dbReference type="EC" id="4.2.1.84" evidence="3"/>
<dbReference type="NCBIfam" id="TIGR03888">
    <property type="entry name" value="nitrile_beta"/>
    <property type="match status" value="1"/>
</dbReference>
<gene>
    <name evidence="9" type="ORF">MGWOODY_XGa1569</name>
</gene>
<feature type="domain" description="Nitrile hydratase beta subunit-like N-terminal" evidence="8">
    <location>
        <begin position="1"/>
        <end position="103"/>
    </location>
</feature>
<comment type="function">
    <text evidence="1">NHase catalyzes the hydration of various nitrile compounds to the corresponding amides.</text>
</comment>
<organism evidence="9">
    <name type="scientific">hydrothermal vent metagenome</name>
    <dbReference type="NCBI Taxonomy" id="652676"/>
    <lineage>
        <taxon>unclassified sequences</taxon>
        <taxon>metagenomes</taxon>
        <taxon>ecological metagenomes</taxon>
    </lineage>
</organism>
<dbReference type="InterPro" id="IPR049054">
    <property type="entry name" value="CN_hydtase_beta-like_N"/>
</dbReference>
<accession>A0A160TVG7</accession>
<dbReference type="AlphaFoldDB" id="A0A160TVG7"/>
<dbReference type="InterPro" id="IPR003168">
    <property type="entry name" value="Nitrile_hydratase_bsu"/>
</dbReference>
<proteinExistence type="inferred from homology"/>
<sequence length="221" mass="24607">MNGGHDLGGMHGLGPIDPEPEQGEPIFHGEWERRVFALNLATGFLRHWNLDESRHARERQHPADYIRNSYYENWFNGLITLLVEKGLVTQSELDSGTVNLSEPLSTAAVLQAADVETAMLKGGPVNMEVDQAPRFLIGDSVQVLNMNPEGHTRLPRYARGKQGVVDDHHGAHVYPDSQALGVREGRHLYSVSFSAAELWGQGDKNGFRVSIDLWEPYLDSV</sequence>
<dbReference type="Gene3D" id="1.10.472.20">
    <property type="entry name" value="Nitrile hydratase, beta subunit"/>
    <property type="match status" value="1"/>
</dbReference>
<dbReference type="Pfam" id="PF21006">
    <property type="entry name" value="NHase_beta_N"/>
    <property type="match status" value="1"/>
</dbReference>
<dbReference type="InterPro" id="IPR008990">
    <property type="entry name" value="Elect_transpt_acc-like_dom_sf"/>
</dbReference>
<dbReference type="Gene3D" id="2.30.30.50">
    <property type="match status" value="1"/>
</dbReference>
<evidence type="ECO:0000256" key="6">
    <source>
        <dbReference type="SAM" id="MobiDB-lite"/>
    </source>
</evidence>
<evidence type="ECO:0000256" key="4">
    <source>
        <dbReference type="ARBA" id="ARBA00023239"/>
    </source>
</evidence>
<keyword evidence="4 9" id="KW-0456">Lyase</keyword>
<evidence type="ECO:0000259" key="8">
    <source>
        <dbReference type="Pfam" id="PF21006"/>
    </source>
</evidence>
<comment type="similarity">
    <text evidence="2">Belongs to the nitrile hydratase subunit beta family.</text>
</comment>
<dbReference type="GO" id="GO:0046914">
    <property type="term" value="F:transition metal ion binding"/>
    <property type="evidence" value="ECO:0007669"/>
    <property type="project" value="InterPro"/>
</dbReference>
<dbReference type="PIRSF" id="PIRSF001427">
    <property type="entry name" value="NHase_beta"/>
    <property type="match status" value="1"/>
</dbReference>
<dbReference type="InterPro" id="IPR024690">
    <property type="entry name" value="CN_hydtase_beta_dom_C"/>
</dbReference>
<evidence type="ECO:0000259" key="7">
    <source>
        <dbReference type="Pfam" id="PF02211"/>
    </source>
</evidence>
<dbReference type="SUPFAM" id="SSF50090">
    <property type="entry name" value="Electron transport accessory proteins"/>
    <property type="match status" value="1"/>
</dbReference>
<dbReference type="EMBL" id="CZRL01000135">
    <property type="protein sequence ID" value="CUS55345.1"/>
    <property type="molecule type" value="Genomic_DNA"/>
</dbReference>
<comment type="catalytic activity">
    <reaction evidence="5">
        <text>an aliphatic primary amide = an aliphatic nitrile + H2O</text>
        <dbReference type="Rhea" id="RHEA:12673"/>
        <dbReference type="ChEBI" id="CHEBI:15377"/>
        <dbReference type="ChEBI" id="CHEBI:65285"/>
        <dbReference type="ChEBI" id="CHEBI:80291"/>
        <dbReference type="EC" id="4.2.1.84"/>
    </reaction>
</comment>
<feature type="region of interest" description="Disordered" evidence="6">
    <location>
        <begin position="1"/>
        <end position="25"/>
    </location>
</feature>